<keyword evidence="2" id="KW-1185">Reference proteome</keyword>
<reference evidence="1" key="1">
    <citation type="journal article" date="2020" name="Stud. Mycol.">
        <title>101 Dothideomycetes genomes: a test case for predicting lifestyles and emergence of pathogens.</title>
        <authorList>
            <person name="Haridas S."/>
            <person name="Albert R."/>
            <person name="Binder M."/>
            <person name="Bloem J."/>
            <person name="Labutti K."/>
            <person name="Salamov A."/>
            <person name="Andreopoulos B."/>
            <person name="Baker S."/>
            <person name="Barry K."/>
            <person name="Bills G."/>
            <person name="Bluhm B."/>
            <person name="Cannon C."/>
            <person name="Castanera R."/>
            <person name="Culley D."/>
            <person name="Daum C."/>
            <person name="Ezra D."/>
            <person name="Gonzalez J."/>
            <person name="Henrissat B."/>
            <person name="Kuo A."/>
            <person name="Liang C."/>
            <person name="Lipzen A."/>
            <person name="Lutzoni F."/>
            <person name="Magnuson J."/>
            <person name="Mondo S."/>
            <person name="Nolan M."/>
            <person name="Ohm R."/>
            <person name="Pangilinan J."/>
            <person name="Park H.-J."/>
            <person name="Ramirez L."/>
            <person name="Alfaro M."/>
            <person name="Sun H."/>
            <person name="Tritt A."/>
            <person name="Yoshinaga Y."/>
            <person name="Zwiers L.-H."/>
            <person name="Turgeon B."/>
            <person name="Goodwin S."/>
            <person name="Spatafora J."/>
            <person name="Crous P."/>
            <person name="Grigoriev I."/>
        </authorList>
    </citation>
    <scope>NUCLEOTIDE SEQUENCE</scope>
    <source>
        <strain evidence="1">CBS 122367</strain>
    </source>
</reference>
<dbReference type="Proteomes" id="UP000799291">
    <property type="component" value="Unassembled WGS sequence"/>
</dbReference>
<name>A0A6G1J0W4_9PLEO</name>
<dbReference type="AlphaFoldDB" id="A0A6G1J0W4"/>
<evidence type="ECO:0000313" key="2">
    <source>
        <dbReference type="Proteomes" id="UP000799291"/>
    </source>
</evidence>
<accession>A0A6G1J0W4</accession>
<protein>
    <submittedName>
        <fullName evidence="1">Uncharacterized protein</fullName>
    </submittedName>
</protein>
<dbReference type="OrthoDB" id="3006326at2759"/>
<dbReference type="EMBL" id="MU005582">
    <property type="protein sequence ID" value="KAF2684152.1"/>
    <property type="molecule type" value="Genomic_DNA"/>
</dbReference>
<sequence>MLALLSPQIAATDAYFQSIITASNGNYRERRTDLHVNSISTTQIQATRLRWLKKDGDAFRRKLLNIHPEHYATLPIEGESIVEVIVEHVARLHVIGDKEGPEWVMKYGDEEYPFKKPTVLELGDGTIFAYILHEFRNTPWGRGRGGRMQYYFEAVVSE</sequence>
<evidence type="ECO:0000313" key="1">
    <source>
        <dbReference type="EMBL" id="KAF2684152.1"/>
    </source>
</evidence>
<gene>
    <name evidence="1" type="ORF">K458DRAFT_431735</name>
</gene>
<proteinExistence type="predicted"/>
<organism evidence="1 2">
    <name type="scientific">Lentithecium fluviatile CBS 122367</name>
    <dbReference type="NCBI Taxonomy" id="1168545"/>
    <lineage>
        <taxon>Eukaryota</taxon>
        <taxon>Fungi</taxon>
        <taxon>Dikarya</taxon>
        <taxon>Ascomycota</taxon>
        <taxon>Pezizomycotina</taxon>
        <taxon>Dothideomycetes</taxon>
        <taxon>Pleosporomycetidae</taxon>
        <taxon>Pleosporales</taxon>
        <taxon>Massarineae</taxon>
        <taxon>Lentitheciaceae</taxon>
        <taxon>Lentithecium</taxon>
    </lineage>
</organism>